<reference evidence="1" key="1">
    <citation type="submission" date="2020-10" db="EMBL/GenBank/DDBJ databases">
        <authorList>
            <person name="Gilroy R."/>
        </authorList>
    </citation>
    <scope>NUCLEOTIDE SEQUENCE</scope>
    <source>
        <strain evidence="1">CHK195-11698</strain>
    </source>
</reference>
<evidence type="ECO:0000313" key="2">
    <source>
        <dbReference type="Proteomes" id="UP000824175"/>
    </source>
</evidence>
<dbReference type="EMBL" id="DVMJ01000014">
    <property type="protein sequence ID" value="HIU12827.1"/>
    <property type="molecule type" value="Genomic_DNA"/>
</dbReference>
<protein>
    <submittedName>
        <fullName evidence="1">Ribonuclease Z</fullName>
    </submittedName>
</protein>
<proteinExistence type="predicted"/>
<gene>
    <name evidence="1" type="ORF">IAD15_01980</name>
</gene>
<dbReference type="Proteomes" id="UP000824175">
    <property type="component" value="Unassembled WGS sequence"/>
</dbReference>
<organism evidence="1 2">
    <name type="scientific">Candidatus Fimiplasma intestinipullorum</name>
    <dbReference type="NCBI Taxonomy" id="2840825"/>
    <lineage>
        <taxon>Bacteria</taxon>
        <taxon>Bacillati</taxon>
        <taxon>Bacillota</taxon>
        <taxon>Clostridia</taxon>
        <taxon>Eubacteriales</taxon>
        <taxon>Candidatus Fimiplasma</taxon>
    </lineage>
</organism>
<comment type="caution">
    <text evidence="1">The sequence shown here is derived from an EMBL/GenBank/DDBJ whole genome shotgun (WGS) entry which is preliminary data.</text>
</comment>
<dbReference type="AlphaFoldDB" id="A0A9D1HLE8"/>
<evidence type="ECO:0000313" key="1">
    <source>
        <dbReference type="EMBL" id="HIU12827.1"/>
    </source>
</evidence>
<reference evidence="1" key="2">
    <citation type="journal article" date="2021" name="PeerJ">
        <title>Extensive microbial diversity within the chicken gut microbiome revealed by metagenomics and culture.</title>
        <authorList>
            <person name="Gilroy R."/>
            <person name="Ravi A."/>
            <person name="Getino M."/>
            <person name="Pursley I."/>
            <person name="Horton D.L."/>
            <person name="Alikhan N.F."/>
            <person name="Baker D."/>
            <person name="Gharbi K."/>
            <person name="Hall N."/>
            <person name="Watson M."/>
            <person name="Adriaenssens E.M."/>
            <person name="Foster-Nyarko E."/>
            <person name="Jarju S."/>
            <person name="Secka A."/>
            <person name="Antonio M."/>
            <person name="Oren A."/>
            <person name="Chaudhuri R.R."/>
            <person name="La Ragione R."/>
            <person name="Hildebrand F."/>
            <person name="Pallen M.J."/>
        </authorList>
    </citation>
    <scope>NUCLEOTIDE SEQUENCE</scope>
    <source>
        <strain evidence="1">CHK195-11698</strain>
    </source>
</reference>
<name>A0A9D1HLE8_9FIRM</name>
<sequence>MKIIVCVDERGGLSFAKKRHATDRLLREDMLKTCQNNTLWMDAYSYQQFETDFQSRIALTENYQTPIPEQDYLFVERSPLTSLLSEANTLIIYNWNRHYPSDCYLDVDFSQWHLAETEEFPGFSHPKITKEVWIK</sequence>
<accession>A0A9D1HLE8</accession>